<protein>
    <submittedName>
        <fullName evidence="1">Uncharacterized protein</fullName>
    </submittedName>
</protein>
<sequence length="117" mass="13221">VTPTTGNAYVHRTFLALNSDPLKTRLDLIYKQANDHVALVNAYGVTQGKLKIEISRQLRKFDDLAQSFSDLALKPAYRESLLESDGPVDEEVLRKLRRRLRIVKESLNKAKKNGALS</sequence>
<comment type="caution">
    <text evidence="1">The sequence shown here is derived from an EMBL/GenBank/DDBJ whole genome shotgun (WGS) entry which is preliminary data.</text>
</comment>
<organism evidence="1 2">
    <name type="scientific">Thlaspi arvense</name>
    <name type="common">Field penny-cress</name>
    <dbReference type="NCBI Taxonomy" id="13288"/>
    <lineage>
        <taxon>Eukaryota</taxon>
        <taxon>Viridiplantae</taxon>
        <taxon>Streptophyta</taxon>
        <taxon>Embryophyta</taxon>
        <taxon>Tracheophyta</taxon>
        <taxon>Spermatophyta</taxon>
        <taxon>Magnoliopsida</taxon>
        <taxon>eudicotyledons</taxon>
        <taxon>Gunneridae</taxon>
        <taxon>Pentapetalae</taxon>
        <taxon>rosids</taxon>
        <taxon>malvids</taxon>
        <taxon>Brassicales</taxon>
        <taxon>Brassicaceae</taxon>
        <taxon>Thlaspideae</taxon>
        <taxon>Thlaspi</taxon>
    </lineage>
</organism>
<keyword evidence="2" id="KW-1185">Reference proteome</keyword>
<dbReference type="Proteomes" id="UP000836841">
    <property type="component" value="Unassembled WGS sequence"/>
</dbReference>
<accession>A0AAU9S618</accession>
<gene>
    <name evidence="1" type="ORF">TAV2_LOCUS11856</name>
</gene>
<evidence type="ECO:0000313" key="2">
    <source>
        <dbReference type="Proteomes" id="UP000836841"/>
    </source>
</evidence>
<proteinExistence type="predicted"/>
<dbReference type="AlphaFoldDB" id="A0AAU9S618"/>
<feature type="non-terminal residue" evidence="1">
    <location>
        <position position="1"/>
    </location>
</feature>
<dbReference type="EMBL" id="CAJVSB020000495">
    <property type="protein sequence ID" value="CAH2056550.1"/>
    <property type="molecule type" value="Genomic_DNA"/>
</dbReference>
<evidence type="ECO:0000313" key="1">
    <source>
        <dbReference type="EMBL" id="CAH2056550.1"/>
    </source>
</evidence>
<name>A0AAU9S618_THLAR</name>
<reference evidence="1 2" key="1">
    <citation type="submission" date="2022-03" db="EMBL/GenBank/DDBJ databases">
        <authorList>
            <person name="Nunn A."/>
            <person name="Chopra R."/>
            <person name="Nunn A."/>
            <person name="Contreras Garrido A."/>
        </authorList>
    </citation>
    <scope>NUCLEOTIDE SEQUENCE [LARGE SCALE GENOMIC DNA]</scope>
</reference>